<name>A0A2G5U8C4_9PELO</name>
<dbReference type="AlphaFoldDB" id="A0A2G5U8C4"/>
<gene>
    <name evidence="3" type="primary">Cni-Y43F8B.20</name>
    <name evidence="3" type="synonym">Cnig_chr_IV.g15036</name>
    <name evidence="3" type="ORF">B9Z55_015036</name>
</gene>
<feature type="domain" description="T20D4.11-like" evidence="2">
    <location>
        <begin position="227"/>
        <end position="361"/>
    </location>
</feature>
<organism evidence="3 4">
    <name type="scientific">Caenorhabditis nigoni</name>
    <dbReference type="NCBI Taxonomy" id="1611254"/>
    <lineage>
        <taxon>Eukaryota</taxon>
        <taxon>Metazoa</taxon>
        <taxon>Ecdysozoa</taxon>
        <taxon>Nematoda</taxon>
        <taxon>Chromadorea</taxon>
        <taxon>Rhabditida</taxon>
        <taxon>Rhabditina</taxon>
        <taxon>Rhabditomorpha</taxon>
        <taxon>Rhabditoidea</taxon>
        <taxon>Rhabditidae</taxon>
        <taxon>Peloderinae</taxon>
        <taxon>Caenorhabditis</taxon>
    </lineage>
</organism>
<accession>A0A2G5U8C4</accession>
<feature type="domain" description="T20D4.11-like" evidence="2">
    <location>
        <begin position="45"/>
        <end position="191"/>
    </location>
</feature>
<protein>
    <recommendedName>
        <fullName evidence="2">T20D4.11-like domain-containing protein</fullName>
    </recommendedName>
</protein>
<evidence type="ECO:0000256" key="1">
    <source>
        <dbReference type="SAM" id="Phobius"/>
    </source>
</evidence>
<keyword evidence="1" id="KW-0472">Membrane</keyword>
<keyword evidence="1" id="KW-1133">Transmembrane helix</keyword>
<dbReference type="EMBL" id="PDUG01000004">
    <property type="protein sequence ID" value="PIC35792.1"/>
    <property type="molecule type" value="Genomic_DNA"/>
</dbReference>
<sequence length="379" mass="42773">MRCSVCGWIGAFLCCVLCSGIVCFVIFGGTIFVTFLALFTAINHCEGPDLVAAQKCAPLVADLVNTTLRFEPRFDDQESDHMQKMVDQCGETTRCIKDVKCLSYRIEFIRTGKLCDVFAFIKEEFGQCALKLKKRAAEGNVECLNFLFQKEAKCEGWMENQKCIDKEIEEQCGYAMLQRFGEKCNNMLLGITCAMCICIALLTFLVAVIYLGIFVIIGESDPHITGCSRMDQIRGMKCAPKIEELSMSFEKLHPGYANPDRFKNISATCTTVLECITPIKCKTITMEYKFVKTSCAVFEKAVNKYNGCLKKLQMRFNLGFAPCLLPLMSTMEAENSEMCEMFKENRECLTAEITENCGSDLMVEEFVEDVMLLHECLPY</sequence>
<feature type="transmembrane region" description="Helical" evidence="1">
    <location>
        <begin position="6"/>
        <end position="39"/>
    </location>
</feature>
<evidence type="ECO:0000313" key="4">
    <source>
        <dbReference type="Proteomes" id="UP000230233"/>
    </source>
</evidence>
<comment type="caution">
    <text evidence="3">The sequence shown here is derived from an EMBL/GenBank/DDBJ whole genome shotgun (WGS) entry which is preliminary data.</text>
</comment>
<dbReference type="Pfam" id="PF01579">
    <property type="entry name" value="DUF19"/>
    <property type="match status" value="2"/>
</dbReference>
<evidence type="ECO:0000259" key="2">
    <source>
        <dbReference type="Pfam" id="PF01579"/>
    </source>
</evidence>
<keyword evidence="4" id="KW-1185">Reference proteome</keyword>
<dbReference type="OrthoDB" id="5820382at2759"/>
<dbReference type="InterPro" id="IPR002542">
    <property type="entry name" value="T20D4.11-like_dom"/>
</dbReference>
<dbReference type="PANTHER" id="PTHR31897">
    <property type="entry name" value="PROTEIN CBG17011-RELATED"/>
    <property type="match status" value="1"/>
</dbReference>
<reference evidence="4" key="1">
    <citation type="submission" date="2017-10" db="EMBL/GenBank/DDBJ databases">
        <title>Rapid genome shrinkage in a self-fertile nematode reveals novel sperm competition proteins.</title>
        <authorList>
            <person name="Yin D."/>
            <person name="Schwarz E.M."/>
            <person name="Thomas C.G."/>
            <person name="Felde R.L."/>
            <person name="Korf I.F."/>
            <person name="Cutter A.D."/>
            <person name="Schartner C.M."/>
            <person name="Ralston E.J."/>
            <person name="Meyer B.J."/>
            <person name="Haag E.S."/>
        </authorList>
    </citation>
    <scope>NUCLEOTIDE SEQUENCE [LARGE SCALE GENOMIC DNA]</scope>
    <source>
        <strain evidence="4">JU1422</strain>
    </source>
</reference>
<proteinExistence type="predicted"/>
<dbReference type="Proteomes" id="UP000230233">
    <property type="component" value="Chromosome IV"/>
</dbReference>
<dbReference type="PANTHER" id="PTHR31897:SF11">
    <property type="entry name" value="DUF19 DOMAIN-CONTAINING PROTEIN"/>
    <property type="match status" value="1"/>
</dbReference>
<evidence type="ECO:0000313" key="3">
    <source>
        <dbReference type="EMBL" id="PIC35792.1"/>
    </source>
</evidence>
<keyword evidence="1" id="KW-0812">Transmembrane</keyword>
<feature type="transmembrane region" description="Helical" evidence="1">
    <location>
        <begin position="188"/>
        <end position="217"/>
    </location>
</feature>